<name>A0ABQ5DGU4_9ASTR</name>
<reference evidence="2" key="1">
    <citation type="journal article" date="2022" name="Int. J. Mol. Sci.">
        <title>Draft Genome of Tanacetum Coccineum: Genomic Comparison of Closely Related Tanacetum-Family Plants.</title>
        <authorList>
            <person name="Yamashiro T."/>
            <person name="Shiraishi A."/>
            <person name="Nakayama K."/>
            <person name="Satake H."/>
        </authorList>
    </citation>
    <scope>NUCLEOTIDE SEQUENCE</scope>
</reference>
<reference evidence="2" key="2">
    <citation type="submission" date="2022-01" db="EMBL/GenBank/DDBJ databases">
        <authorList>
            <person name="Yamashiro T."/>
            <person name="Shiraishi A."/>
            <person name="Satake H."/>
            <person name="Nakayama K."/>
        </authorList>
    </citation>
    <scope>NUCLEOTIDE SEQUENCE</scope>
</reference>
<accession>A0ABQ5DGU4</accession>
<comment type="caution">
    <text evidence="2">The sequence shown here is derived from an EMBL/GenBank/DDBJ whole genome shotgun (WGS) entry which is preliminary data.</text>
</comment>
<feature type="non-terminal residue" evidence="2">
    <location>
        <position position="1"/>
    </location>
</feature>
<evidence type="ECO:0000313" key="2">
    <source>
        <dbReference type="EMBL" id="GJT37562.1"/>
    </source>
</evidence>
<feature type="region of interest" description="Disordered" evidence="1">
    <location>
        <begin position="123"/>
        <end position="143"/>
    </location>
</feature>
<organism evidence="2 3">
    <name type="scientific">Tanacetum coccineum</name>
    <dbReference type="NCBI Taxonomy" id="301880"/>
    <lineage>
        <taxon>Eukaryota</taxon>
        <taxon>Viridiplantae</taxon>
        <taxon>Streptophyta</taxon>
        <taxon>Embryophyta</taxon>
        <taxon>Tracheophyta</taxon>
        <taxon>Spermatophyta</taxon>
        <taxon>Magnoliopsida</taxon>
        <taxon>eudicotyledons</taxon>
        <taxon>Gunneridae</taxon>
        <taxon>Pentapetalae</taxon>
        <taxon>asterids</taxon>
        <taxon>campanulids</taxon>
        <taxon>Asterales</taxon>
        <taxon>Asteraceae</taxon>
        <taxon>Asteroideae</taxon>
        <taxon>Anthemideae</taxon>
        <taxon>Anthemidinae</taxon>
        <taxon>Tanacetum</taxon>
    </lineage>
</organism>
<gene>
    <name evidence="2" type="ORF">Tco_0937427</name>
</gene>
<feature type="compositionally biased region" description="Basic and acidic residues" evidence="1">
    <location>
        <begin position="123"/>
        <end position="138"/>
    </location>
</feature>
<protein>
    <submittedName>
        <fullName evidence="2">Uncharacterized protein</fullName>
    </submittedName>
</protein>
<evidence type="ECO:0000313" key="3">
    <source>
        <dbReference type="Proteomes" id="UP001151760"/>
    </source>
</evidence>
<dbReference type="Proteomes" id="UP001151760">
    <property type="component" value="Unassembled WGS sequence"/>
</dbReference>
<evidence type="ECO:0000256" key="1">
    <source>
        <dbReference type="SAM" id="MobiDB-lite"/>
    </source>
</evidence>
<sequence length="337" mass="39051">FLATIALAIELLESEFGFFRVERGALARMIRLHGHMLKNMRKSFVHKNRCERLLKILIEAFIRCRYPRNRAELSFKVTKDLDANVAQQNVDFAVWIALKYKFEKSSTQVYSSRPDVFRRQYHDDHYDNDAHPEGENSTKRQKTSKKIVWESRAEDLTLQVPNNPALVYQGCDRTLNAPTRQEFMKEIIVNRIDGYMCSFLESDYKNLNKHDSEDLSLIKKIMINTCKGSNQLKVNLIAPTLTIPCIEDLSPCSIISIPFVGLIYKSSKKERRVMNTDEIPKFCDATLERVLKNGKKISLDVKHSFKDPPFNKEDSESKEIPYMGKKVQASVESIEFK</sequence>
<dbReference type="EMBL" id="BQNB010015233">
    <property type="protein sequence ID" value="GJT37562.1"/>
    <property type="molecule type" value="Genomic_DNA"/>
</dbReference>
<proteinExistence type="predicted"/>
<keyword evidence="3" id="KW-1185">Reference proteome</keyword>